<keyword evidence="5" id="KW-1185">Reference proteome</keyword>
<evidence type="ECO:0000259" key="3">
    <source>
        <dbReference type="Pfam" id="PF12010"/>
    </source>
</evidence>
<proteinExistence type="predicted"/>
<gene>
    <name evidence="4" type="ORF">H7C18_25095</name>
</gene>
<organism evidence="4 5">
    <name type="scientific">Cohnella zeiphila</name>
    <dbReference type="NCBI Taxonomy" id="2761120"/>
    <lineage>
        <taxon>Bacteria</taxon>
        <taxon>Bacillati</taxon>
        <taxon>Bacillota</taxon>
        <taxon>Bacilli</taxon>
        <taxon>Bacillales</taxon>
        <taxon>Paenibacillaceae</taxon>
        <taxon>Cohnella</taxon>
    </lineage>
</organism>
<feature type="compositionally biased region" description="Low complexity" evidence="1">
    <location>
        <begin position="31"/>
        <end position="54"/>
    </location>
</feature>
<feature type="region of interest" description="Disordered" evidence="1">
    <location>
        <begin position="31"/>
        <end position="56"/>
    </location>
</feature>
<reference evidence="4 5" key="1">
    <citation type="submission" date="2020-08" db="EMBL/GenBank/DDBJ databases">
        <title>Cohnella phylogeny.</title>
        <authorList>
            <person name="Dunlap C."/>
        </authorList>
    </citation>
    <scope>NUCLEOTIDE SEQUENCE [LARGE SCALE GENOMIC DNA]</scope>
    <source>
        <strain evidence="4 5">CBP 2801</strain>
    </source>
</reference>
<evidence type="ECO:0000256" key="2">
    <source>
        <dbReference type="SAM" id="SignalP"/>
    </source>
</evidence>
<keyword evidence="2" id="KW-0732">Signal</keyword>
<dbReference type="Proteomes" id="UP000564644">
    <property type="component" value="Unassembled WGS sequence"/>
</dbReference>
<dbReference type="SUPFAM" id="SSF53850">
    <property type="entry name" value="Periplasmic binding protein-like II"/>
    <property type="match status" value="1"/>
</dbReference>
<feature type="domain" description="DUF3502" evidence="3">
    <location>
        <begin position="467"/>
        <end position="535"/>
    </location>
</feature>
<name>A0A7X0SQC8_9BACL</name>
<comment type="caution">
    <text evidence="4">The sequence shown here is derived from an EMBL/GenBank/DDBJ whole genome shotgun (WGS) entry which is preliminary data.</text>
</comment>
<dbReference type="EMBL" id="JACJVO010000032">
    <property type="protein sequence ID" value="MBB6734202.1"/>
    <property type="molecule type" value="Genomic_DNA"/>
</dbReference>
<dbReference type="Gene3D" id="3.40.190.10">
    <property type="entry name" value="Periplasmic binding protein-like II"/>
    <property type="match status" value="2"/>
</dbReference>
<evidence type="ECO:0000313" key="5">
    <source>
        <dbReference type="Proteomes" id="UP000564644"/>
    </source>
</evidence>
<dbReference type="Pfam" id="PF12010">
    <property type="entry name" value="DUF3502"/>
    <property type="match status" value="1"/>
</dbReference>
<dbReference type="RefSeq" id="WP_185131846.1">
    <property type="nucleotide sequence ID" value="NZ_JACJVO010000032.1"/>
</dbReference>
<dbReference type="PROSITE" id="PS51257">
    <property type="entry name" value="PROKAR_LIPOPROTEIN"/>
    <property type="match status" value="1"/>
</dbReference>
<dbReference type="PANTHER" id="PTHR43649">
    <property type="entry name" value="ARABINOSE-BINDING PROTEIN-RELATED"/>
    <property type="match status" value="1"/>
</dbReference>
<evidence type="ECO:0000313" key="4">
    <source>
        <dbReference type="EMBL" id="MBB6734202.1"/>
    </source>
</evidence>
<evidence type="ECO:0000256" key="1">
    <source>
        <dbReference type="SAM" id="MobiDB-lite"/>
    </source>
</evidence>
<dbReference type="InterPro" id="IPR022627">
    <property type="entry name" value="DUF3502"/>
</dbReference>
<sequence length="541" mass="60789">MVKTKKAGTLLLASALTVALAACSGGNNNGGNSASGSATAPASGASSASASADAGKPDTSKFVTVNYVILGDKPKNGQFEKVLAKVNELLKAKVNAQIEWKWVEWADWQTKYNLLLASGEQLDLITVGTDWLDTWSNAQRGAFLPLSDDMLKTYAPQTYANVKPEEWAQTKYDGKVVILPENQFTQWVNHGFIYRGDWAKEAGLPDKLTSWDEIEKYLQYIKDNKPDVVPFDVAAGGSLNMIWDGWDQSFTKNLPLPVTSGFLPMFYAKSYDEPYTAVSPIFDDTFMNYVKKMKEWADKGFWREDVLNNKVDITTQLEAGLTGLMSHHTSQFSGLRPTMDKKQPGSDLQFFPFARPNQNLMATSITHGGTSIGAHSKNPERALMVYDLLRNDKEIYDLINYGIEGTQYEIKDNKRVLPAGYDETRDAFYSDFWGGRNDKLEIPSDQTWDKIDTLYQEYDSYKKPYIYGQFVFDKSKVQAELAAISQVSSQMGPSLSFGQMKDPEKAVQDFRDKLKQAGYDKVMAELQRQLDDYKKLIESQQ</sequence>
<dbReference type="AlphaFoldDB" id="A0A7X0SQC8"/>
<dbReference type="PANTHER" id="PTHR43649:SF17">
    <property type="entry name" value="ABC TRANSPORTER SOLUTE BINDING PROTEIN-SUGAR TRANSPORT"/>
    <property type="match status" value="1"/>
</dbReference>
<feature type="chain" id="PRO_5030609932" evidence="2">
    <location>
        <begin position="22"/>
        <end position="541"/>
    </location>
</feature>
<protein>
    <submittedName>
        <fullName evidence="4">ABC transporter substrate-binding protein</fullName>
    </submittedName>
</protein>
<accession>A0A7X0SQC8</accession>
<feature type="signal peptide" evidence="2">
    <location>
        <begin position="1"/>
        <end position="21"/>
    </location>
</feature>
<dbReference type="InterPro" id="IPR050490">
    <property type="entry name" value="Bact_solute-bd_prot1"/>
</dbReference>